<evidence type="ECO:0000313" key="1">
    <source>
        <dbReference type="EMBL" id="DAE23936.1"/>
    </source>
</evidence>
<protein>
    <recommendedName>
        <fullName evidence="2">Regulatory protein GemA</fullName>
    </recommendedName>
</protein>
<evidence type="ECO:0008006" key="2">
    <source>
        <dbReference type="Google" id="ProtNLM"/>
    </source>
</evidence>
<dbReference type="Pfam" id="PF06252">
    <property type="entry name" value="GemA"/>
    <property type="match status" value="1"/>
</dbReference>
<reference evidence="1" key="1">
    <citation type="journal article" date="2021" name="Proc. Natl. Acad. Sci. U.S.A.">
        <title>A Catalog of Tens of Thousands of Viruses from Human Metagenomes Reveals Hidden Associations with Chronic Diseases.</title>
        <authorList>
            <person name="Tisza M.J."/>
            <person name="Buck C.B."/>
        </authorList>
    </citation>
    <scope>NUCLEOTIDE SEQUENCE</scope>
    <source>
        <strain evidence="1">CttWj13</strain>
    </source>
</reference>
<dbReference type="InterPro" id="IPR009363">
    <property type="entry name" value="Phage_Mu_Gp16"/>
</dbReference>
<proteinExistence type="predicted"/>
<dbReference type="EMBL" id="BK015763">
    <property type="protein sequence ID" value="DAE23936.1"/>
    <property type="molecule type" value="Genomic_DNA"/>
</dbReference>
<sequence>MAFKVTGAQLKAIFALSKKLGMDMEDLHGMAYRISGTDSLRTLSGREAGRMIEELKTRCGQPVIRTGGGAGRATEAQQRKIFRLTCELGWNDQPERLRGYIRRMCKADDVRFLTPQQASVVIDGLTAMRDGDRAERKA</sequence>
<organism evidence="1">
    <name type="scientific">Siphoviridae sp. cttWj13</name>
    <dbReference type="NCBI Taxonomy" id="2826494"/>
    <lineage>
        <taxon>Viruses</taxon>
        <taxon>Duplodnaviria</taxon>
        <taxon>Heunggongvirae</taxon>
        <taxon>Uroviricota</taxon>
        <taxon>Caudoviricetes</taxon>
    </lineage>
</organism>
<accession>A0A8S5QXW5</accession>
<name>A0A8S5QXW5_9CAUD</name>